<dbReference type="EMBL" id="CP015583">
    <property type="protein sequence ID" value="APT56514.1"/>
    <property type="molecule type" value="Genomic_DNA"/>
</dbReference>
<dbReference type="RefSeq" id="WP_075797459.1">
    <property type="nucleotide sequence ID" value="NZ_CP015583.1"/>
</dbReference>
<feature type="compositionally biased region" description="Polar residues" evidence="1">
    <location>
        <begin position="36"/>
        <end position="54"/>
    </location>
</feature>
<feature type="compositionally biased region" description="Polar residues" evidence="1">
    <location>
        <begin position="76"/>
        <end position="97"/>
    </location>
</feature>
<dbReference type="eggNOG" id="COG3861">
    <property type="taxonomic scope" value="Bacteria"/>
</dbReference>
<name>A0A1L7ACJ9_9PROT</name>
<organism evidence="4 5">
    <name type="scientific">Roseomonas gilardii</name>
    <dbReference type="NCBI Taxonomy" id="257708"/>
    <lineage>
        <taxon>Bacteria</taxon>
        <taxon>Pseudomonadati</taxon>
        <taxon>Pseudomonadota</taxon>
        <taxon>Alphaproteobacteria</taxon>
        <taxon>Acetobacterales</taxon>
        <taxon>Roseomonadaceae</taxon>
        <taxon>Roseomonas</taxon>
    </lineage>
</organism>
<evidence type="ECO:0000313" key="4">
    <source>
        <dbReference type="EMBL" id="APT56514.1"/>
    </source>
</evidence>
<evidence type="ECO:0000259" key="3">
    <source>
        <dbReference type="Pfam" id="PF05239"/>
    </source>
</evidence>
<dbReference type="Proteomes" id="UP000185494">
    <property type="component" value="Chromosome 1"/>
</dbReference>
<protein>
    <recommendedName>
        <fullName evidence="3">PRC-barrel domain-containing protein</fullName>
    </recommendedName>
</protein>
<dbReference type="PANTHER" id="PTHR36505:SF1">
    <property type="entry name" value="BLR1072 PROTEIN"/>
    <property type="match status" value="1"/>
</dbReference>
<feature type="chain" id="PRO_5012159704" description="PRC-barrel domain-containing protein" evidence="2">
    <location>
        <begin position="22"/>
        <end position="219"/>
    </location>
</feature>
<feature type="domain" description="PRC-barrel" evidence="3">
    <location>
        <begin position="130"/>
        <end position="193"/>
    </location>
</feature>
<dbReference type="Gene3D" id="2.30.30.240">
    <property type="entry name" value="PRC-barrel domain"/>
    <property type="match status" value="1"/>
</dbReference>
<dbReference type="AlphaFoldDB" id="A0A1L7ACJ9"/>
<dbReference type="PANTHER" id="PTHR36505">
    <property type="entry name" value="BLR1072 PROTEIN"/>
    <property type="match status" value="1"/>
</dbReference>
<sequence>MRKNLLSMTAVAAMLALPVMAQNTSTPRDGTPGNPPSTATQRAADSATGSTTPADGTPGNPPGTALGRAADRALGTNMTGAYPQNSDGTANNPSGTAASRAADRATNDTGTNNAARSGTMGMTHAAQSDRASKVIGSNVYNDRNETIGSVDDLLIGTGNAPTAILSVGGFLGIGAKLVSVPFDQLRWNSENDRWVLNGVTKESLTALPSFSYDATRNRG</sequence>
<gene>
    <name evidence="4" type="ORF">RGI145_04745</name>
</gene>
<feature type="compositionally biased region" description="Polar residues" evidence="1">
    <location>
        <begin position="107"/>
        <end position="116"/>
    </location>
</feature>
<dbReference type="InterPro" id="IPR011033">
    <property type="entry name" value="PRC_barrel-like_sf"/>
</dbReference>
<dbReference type="STRING" id="257708.RGI145_04745"/>
<feature type="region of interest" description="Disordered" evidence="1">
    <location>
        <begin position="23"/>
        <end position="129"/>
    </location>
</feature>
<proteinExistence type="predicted"/>
<evidence type="ECO:0000256" key="1">
    <source>
        <dbReference type="SAM" id="MobiDB-lite"/>
    </source>
</evidence>
<reference evidence="4 5" key="1">
    <citation type="submission" date="2016-05" db="EMBL/GenBank/DDBJ databases">
        <title>Complete Genome and Methylome Analysis of Psychrotrophic Bacterial Isolates from Antarctic Lake Untersee.</title>
        <authorList>
            <person name="Fomenkov A."/>
            <person name="Akimov V.N."/>
            <person name="Vasilyeva L.V."/>
            <person name="Andersen D."/>
            <person name="Vincze T."/>
            <person name="Roberts R.J."/>
        </authorList>
    </citation>
    <scope>NUCLEOTIDE SEQUENCE [LARGE SCALE GENOMIC DNA]</scope>
    <source>
        <strain evidence="4 5">U14-5</strain>
    </source>
</reference>
<feature type="signal peptide" evidence="2">
    <location>
        <begin position="1"/>
        <end position="21"/>
    </location>
</feature>
<dbReference type="Pfam" id="PF05239">
    <property type="entry name" value="PRC"/>
    <property type="match status" value="1"/>
</dbReference>
<accession>A0A1L7ACJ9</accession>
<evidence type="ECO:0000313" key="5">
    <source>
        <dbReference type="Proteomes" id="UP000185494"/>
    </source>
</evidence>
<dbReference type="SUPFAM" id="SSF50346">
    <property type="entry name" value="PRC-barrel domain"/>
    <property type="match status" value="1"/>
</dbReference>
<dbReference type="InterPro" id="IPR027275">
    <property type="entry name" value="PRC-brl_dom"/>
</dbReference>
<dbReference type="KEGG" id="rgi:RGI145_04745"/>
<evidence type="ECO:0000256" key="2">
    <source>
        <dbReference type="SAM" id="SignalP"/>
    </source>
</evidence>
<keyword evidence="2" id="KW-0732">Signal</keyword>